<dbReference type="InterPro" id="IPR003660">
    <property type="entry name" value="HAMP_dom"/>
</dbReference>
<keyword evidence="7 15" id="KW-0418">Kinase</keyword>
<feature type="domain" description="HAMP" evidence="14">
    <location>
        <begin position="173"/>
        <end position="226"/>
    </location>
</feature>
<protein>
    <recommendedName>
        <fullName evidence="3">histidine kinase</fullName>
        <ecNumber evidence="3">2.7.13.3</ecNumber>
    </recommendedName>
</protein>
<dbReference type="InterPro" id="IPR036890">
    <property type="entry name" value="HATPase_C_sf"/>
</dbReference>
<feature type="region of interest" description="Disordered" evidence="11">
    <location>
        <begin position="90"/>
        <end position="112"/>
    </location>
</feature>
<reference evidence="15 16" key="1">
    <citation type="submission" date="2019-02" db="EMBL/GenBank/DDBJ databases">
        <title>Deep-cultivation of Planctomycetes and their phenomic and genomic characterization uncovers novel biology.</title>
        <authorList>
            <person name="Wiegand S."/>
            <person name="Jogler M."/>
            <person name="Boedeker C."/>
            <person name="Pinto D."/>
            <person name="Vollmers J."/>
            <person name="Rivas-Marin E."/>
            <person name="Kohn T."/>
            <person name="Peeters S.H."/>
            <person name="Heuer A."/>
            <person name="Rast P."/>
            <person name="Oberbeckmann S."/>
            <person name="Bunk B."/>
            <person name="Jeske O."/>
            <person name="Meyerdierks A."/>
            <person name="Storesund J.E."/>
            <person name="Kallscheuer N."/>
            <person name="Luecker S."/>
            <person name="Lage O.M."/>
            <person name="Pohl T."/>
            <person name="Merkel B.J."/>
            <person name="Hornburger P."/>
            <person name="Mueller R.-W."/>
            <person name="Bruemmer F."/>
            <person name="Labrenz M."/>
            <person name="Spormann A.M."/>
            <person name="Op Den Camp H."/>
            <person name="Overmann J."/>
            <person name="Amann R."/>
            <person name="Jetten M.S.M."/>
            <person name="Mascher T."/>
            <person name="Medema M.H."/>
            <person name="Devos D.P."/>
            <person name="Kaster A.-K."/>
            <person name="Ovreas L."/>
            <person name="Rohde M."/>
            <person name="Galperin M.Y."/>
            <person name="Jogler C."/>
        </authorList>
    </citation>
    <scope>NUCLEOTIDE SEQUENCE [LARGE SCALE GENOMIC DNA]</scope>
    <source>
        <strain evidence="15 16">Pla108</strain>
    </source>
</reference>
<dbReference type="SMART" id="SM00304">
    <property type="entry name" value="HAMP"/>
    <property type="match status" value="1"/>
</dbReference>
<feature type="domain" description="Histidine kinase" evidence="13">
    <location>
        <begin position="234"/>
        <end position="451"/>
    </location>
</feature>
<comment type="subcellular location">
    <subcellularLocation>
        <location evidence="2">Membrane</location>
    </subcellularLocation>
</comment>
<evidence type="ECO:0000313" key="15">
    <source>
        <dbReference type="EMBL" id="TWT97955.1"/>
    </source>
</evidence>
<dbReference type="PROSITE" id="PS50885">
    <property type="entry name" value="HAMP"/>
    <property type="match status" value="1"/>
</dbReference>
<dbReference type="CDD" id="cd00075">
    <property type="entry name" value="HATPase"/>
    <property type="match status" value="1"/>
</dbReference>
<dbReference type="PANTHER" id="PTHR45436">
    <property type="entry name" value="SENSOR HISTIDINE KINASE YKOH"/>
    <property type="match status" value="1"/>
</dbReference>
<dbReference type="InterPro" id="IPR050428">
    <property type="entry name" value="TCS_sensor_his_kinase"/>
</dbReference>
<dbReference type="Gene3D" id="3.30.565.10">
    <property type="entry name" value="Histidine kinase-like ATPase, C-terminal domain"/>
    <property type="match status" value="1"/>
</dbReference>
<dbReference type="FunFam" id="3.30.565.10:FF:000006">
    <property type="entry name" value="Sensor histidine kinase WalK"/>
    <property type="match status" value="1"/>
</dbReference>
<dbReference type="SMART" id="SM00388">
    <property type="entry name" value="HisKA"/>
    <property type="match status" value="1"/>
</dbReference>
<dbReference type="CDD" id="cd00082">
    <property type="entry name" value="HisKA"/>
    <property type="match status" value="1"/>
</dbReference>
<name>A0A5C6AFI8_9BACT</name>
<evidence type="ECO:0000256" key="1">
    <source>
        <dbReference type="ARBA" id="ARBA00000085"/>
    </source>
</evidence>
<dbReference type="GO" id="GO:0005886">
    <property type="term" value="C:plasma membrane"/>
    <property type="evidence" value="ECO:0007669"/>
    <property type="project" value="TreeGrafter"/>
</dbReference>
<keyword evidence="16" id="KW-1185">Reference proteome</keyword>
<dbReference type="PRINTS" id="PR00344">
    <property type="entry name" value="BCTRLSENSOR"/>
</dbReference>
<dbReference type="Gene3D" id="1.10.287.130">
    <property type="match status" value="1"/>
</dbReference>
<evidence type="ECO:0000256" key="6">
    <source>
        <dbReference type="ARBA" id="ARBA00022692"/>
    </source>
</evidence>
<dbReference type="InterPro" id="IPR005467">
    <property type="entry name" value="His_kinase_dom"/>
</dbReference>
<dbReference type="SUPFAM" id="SSF47384">
    <property type="entry name" value="Homodimeric domain of signal transducing histidine kinase"/>
    <property type="match status" value="1"/>
</dbReference>
<keyword evidence="8 12" id="KW-1133">Transmembrane helix</keyword>
<evidence type="ECO:0000313" key="16">
    <source>
        <dbReference type="Proteomes" id="UP000317421"/>
    </source>
</evidence>
<dbReference type="InterPro" id="IPR004358">
    <property type="entry name" value="Sig_transdc_His_kin-like_C"/>
</dbReference>
<dbReference type="Pfam" id="PF02518">
    <property type="entry name" value="HATPase_c"/>
    <property type="match status" value="1"/>
</dbReference>
<sequence length="460" mass="49854">MRFRIAALNTLVVAIAATAALLGLRQALHWTLLHEVDRVLQEDVAEVTLVVTELSPEGLDAIADELARKASGHRQHKWFARLLDGQGGEVWSSQAAGSTPPAPDTSDAQPRSIGDERTLRAPAPSNPLGIASVQLGSSLAFLNSDLEQIDRLVAVAVLLMLIISPLCGYWLAGIATRDLEAMTAKASLLRPAKLDERLPYRGVDDEFDRLADTINRLLDRIAEFIEERRSFLADAAHELRTPIAAIRSSVEVALDKDRSEQGYRDLLEQVLDESESLEVLVNQLLLLSEAPVSLEKSPLERVALSAAATRSVEMFAGVAESRHIRLDSSIGPGIVVLGIRRHLSQVITNLLDNAIKYTPEGGRVTLSLTSSNTSARLKVTDNGVGISPEDQRRVFERFFRADRARQRDDTRGTGLGLSICQSIVAAHGGEIGCQSRLGHGSDFTVVLPLTIPTVDDAANG</sequence>
<evidence type="ECO:0000256" key="10">
    <source>
        <dbReference type="ARBA" id="ARBA00023136"/>
    </source>
</evidence>
<dbReference type="Proteomes" id="UP000317421">
    <property type="component" value="Unassembled WGS sequence"/>
</dbReference>
<keyword evidence="6 12" id="KW-0812">Transmembrane</keyword>
<evidence type="ECO:0000259" key="13">
    <source>
        <dbReference type="PROSITE" id="PS50109"/>
    </source>
</evidence>
<evidence type="ECO:0000256" key="7">
    <source>
        <dbReference type="ARBA" id="ARBA00022777"/>
    </source>
</evidence>
<feature type="transmembrane region" description="Helical" evidence="12">
    <location>
        <begin position="152"/>
        <end position="172"/>
    </location>
</feature>
<evidence type="ECO:0000256" key="2">
    <source>
        <dbReference type="ARBA" id="ARBA00004370"/>
    </source>
</evidence>
<evidence type="ECO:0000256" key="11">
    <source>
        <dbReference type="SAM" id="MobiDB-lite"/>
    </source>
</evidence>
<dbReference type="Gene3D" id="6.10.340.10">
    <property type="match status" value="1"/>
</dbReference>
<dbReference type="SMART" id="SM00387">
    <property type="entry name" value="HATPase_c"/>
    <property type="match status" value="1"/>
</dbReference>
<dbReference type="FunFam" id="1.10.287.130:FF:000001">
    <property type="entry name" value="Two-component sensor histidine kinase"/>
    <property type="match status" value="1"/>
</dbReference>
<keyword evidence="10 12" id="KW-0472">Membrane</keyword>
<dbReference type="AlphaFoldDB" id="A0A5C6AFI8"/>
<dbReference type="EC" id="2.7.13.3" evidence="3"/>
<accession>A0A5C6AFI8</accession>
<dbReference type="PANTHER" id="PTHR45436:SF5">
    <property type="entry name" value="SENSOR HISTIDINE KINASE TRCS"/>
    <property type="match status" value="1"/>
</dbReference>
<keyword evidence="9" id="KW-0902">Two-component regulatory system</keyword>
<keyword evidence="4" id="KW-0597">Phosphoprotein</keyword>
<dbReference type="InterPro" id="IPR036097">
    <property type="entry name" value="HisK_dim/P_sf"/>
</dbReference>
<evidence type="ECO:0000256" key="12">
    <source>
        <dbReference type="SAM" id="Phobius"/>
    </source>
</evidence>
<dbReference type="SUPFAM" id="SSF55874">
    <property type="entry name" value="ATPase domain of HSP90 chaperone/DNA topoisomerase II/histidine kinase"/>
    <property type="match status" value="1"/>
</dbReference>
<comment type="catalytic activity">
    <reaction evidence="1">
        <text>ATP + protein L-histidine = ADP + protein N-phospho-L-histidine.</text>
        <dbReference type="EC" id="2.7.13.3"/>
    </reaction>
</comment>
<dbReference type="Pfam" id="PF00512">
    <property type="entry name" value="HisKA"/>
    <property type="match status" value="1"/>
</dbReference>
<dbReference type="GO" id="GO:0000155">
    <property type="term" value="F:phosphorelay sensor kinase activity"/>
    <property type="evidence" value="ECO:0007669"/>
    <property type="project" value="InterPro"/>
</dbReference>
<evidence type="ECO:0000256" key="8">
    <source>
        <dbReference type="ARBA" id="ARBA00022989"/>
    </source>
</evidence>
<evidence type="ECO:0000256" key="3">
    <source>
        <dbReference type="ARBA" id="ARBA00012438"/>
    </source>
</evidence>
<comment type="caution">
    <text evidence="15">The sequence shown here is derived from an EMBL/GenBank/DDBJ whole genome shotgun (WGS) entry which is preliminary data.</text>
</comment>
<evidence type="ECO:0000256" key="5">
    <source>
        <dbReference type="ARBA" id="ARBA00022679"/>
    </source>
</evidence>
<dbReference type="EMBL" id="SJPR01000002">
    <property type="protein sequence ID" value="TWT97955.1"/>
    <property type="molecule type" value="Genomic_DNA"/>
</dbReference>
<dbReference type="InterPro" id="IPR003594">
    <property type="entry name" value="HATPase_dom"/>
</dbReference>
<proteinExistence type="predicted"/>
<dbReference type="InterPro" id="IPR003661">
    <property type="entry name" value="HisK_dim/P_dom"/>
</dbReference>
<evidence type="ECO:0000256" key="4">
    <source>
        <dbReference type="ARBA" id="ARBA00022553"/>
    </source>
</evidence>
<evidence type="ECO:0000259" key="14">
    <source>
        <dbReference type="PROSITE" id="PS50885"/>
    </source>
</evidence>
<evidence type="ECO:0000256" key="9">
    <source>
        <dbReference type="ARBA" id="ARBA00023012"/>
    </source>
</evidence>
<gene>
    <name evidence="15" type="primary">cusS</name>
    <name evidence="15" type="ORF">Pla108_21100</name>
</gene>
<organism evidence="15 16">
    <name type="scientific">Botrimarina colliarenosi</name>
    <dbReference type="NCBI Taxonomy" id="2528001"/>
    <lineage>
        <taxon>Bacteria</taxon>
        <taxon>Pseudomonadati</taxon>
        <taxon>Planctomycetota</taxon>
        <taxon>Planctomycetia</taxon>
        <taxon>Pirellulales</taxon>
        <taxon>Lacipirellulaceae</taxon>
        <taxon>Botrimarina</taxon>
    </lineage>
</organism>
<dbReference type="PROSITE" id="PS50109">
    <property type="entry name" value="HIS_KIN"/>
    <property type="match status" value="1"/>
</dbReference>
<keyword evidence="5 15" id="KW-0808">Transferase</keyword>